<reference evidence="2" key="1">
    <citation type="submission" date="2016-03" db="EMBL/GenBank/DDBJ databases">
        <title>Updated assembly of Pseudogymnoascus destructans, the fungus causing white-nose syndrome of bats.</title>
        <authorList>
            <person name="Palmer J.M."/>
            <person name="Drees K.P."/>
            <person name="Foster J.T."/>
            <person name="Lindner D.L."/>
        </authorList>
    </citation>
    <scope>NUCLEOTIDE SEQUENCE [LARGE SCALE GENOMIC DNA]</scope>
    <source>
        <strain evidence="2">20631-21</strain>
    </source>
</reference>
<evidence type="ECO:0008006" key="3">
    <source>
        <dbReference type="Google" id="ProtNLM"/>
    </source>
</evidence>
<name>A0A177AGZ8_9PEZI</name>
<organism evidence="2">
    <name type="scientific">Pseudogymnoascus destructans</name>
    <dbReference type="NCBI Taxonomy" id="655981"/>
    <lineage>
        <taxon>Eukaryota</taxon>
        <taxon>Fungi</taxon>
        <taxon>Dikarya</taxon>
        <taxon>Ascomycota</taxon>
        <taxon>Pezizomycotina</taxon>
        <taxon>Leotiomycetes</taxon>
        <taxon>Thelebolales</taxon>
        <taxon>Thelebolaceae</taxon>
        <taxon>Pseudogymnoascus</taxon>
    </lineage>
</organism>
<dbReference type="VEuPathDB" id="FungiDB:GMDG_07993"/>
<protein>
    <recommendedName>
        <fullName evidence="3">Protein kinase domain-containing protein</fullName>
    </recommendedName>
</protein>
<dbReference type="SUPFAM" id="SSF56112">
    <property type="entry name" value="Protein kinase-like (PK-like)"/>
    <property type="match status" value="1"/>
</dbReference>
<proteinExistence type="predicted"/>
<accession>A0A177AGZ8</accession>
<dbReference type="PANTHER" id="PTHR37171">
    <property type="entry name" value="SERINE/THREONINE-PROTEIN KINASE YRZF-RELATED"/>
    <property type="match status" value="1"/>
</dbReference>
<dbReference type="GeneID" id="36286421"/>
<evidence type="ECO:0000313" key="2">
    <source>
        <dbReference type="EMBL" id="OAF60493.1"/>
    </source>
</evidence>
<dbReference type="InterPro" id="IPR011009">
    <property type="entry name" value="Kinase-like_dom_sf"/>
</dbReference>
<dbReference type="eggNOG" id="ENOG502SPBE">
    <property type="taxonomic scope" value="Eukaryota"/>
</dbReference>
<sequence>MIYSQSSPQSKPPHRHNTNWRAPATLTTSMDEREEVLSLDLEDDDYLYRIRRGHRIVYVSVLHAGIVPPEHRTEGSRILSHLRRLPGWDGEWRTLTARKRDGGVECTVNEFEAHKLDSGAVAACAGPAFNLLELERCGRISERMARVVVGGTVCVVKIARFRHELEALEREVRVYGALRDRKFGLCPAFIGYVYEEEKGRVVGFLMEELHGRHPDIRDLGACEDTVEQLHGAGVSHGDLNKYNIIVSGNVAKLIDFEVSTFLEDGHHEEAKDELQKLADQLLDTSEVGLR</sequence>
<gene>
    <name evidence="2" type="ORF">VC83_03344</name>
</gene>
<dbReference type="RefSeq" id="XP_024325774.1">
    <property type="nucleotide sequence ID" value="XM_024466992.1"/>
</dbReference>
<dbReference type="AlphaFoldDB" id="A0A177AGZ8"/>
<dbReference type="PANTHER" id="PTHR37171:SF1">
    <property type="entry name" value="SERINE_THREONINE-PROTEIN KINASE YRZF-RELATED"/>
    <property type="match status" value="1"/>
</dbReference>
<feature type="region of interest" description="Disordered" evidence="1">
    <location>
        <begin position="1"/>
        <end position="26"/>
    </location>
</feature>
<dbReference type="Proteomes" id="UP000077154">
    <property type="component" value="Unassembled WGS sequence"/>
</dbReference>
<dbReference type="EMBL" id="KV441391">
    <property type="protein sequence ID" value="OAF60493.1"/>
    <property type="molecule type" value="Genomic_DNA"/>
</dbReference>
<evidence type="ECO:0000256" key="1">
    <source>
        <dbReference type="SAM" id="MobiDB-lite"/>
    </source>
</evidence>
<dbReference type="InterPro" id="IPR052396">
    <property type="entry name" value="Meiotic_Drive_Suppr_Kinase"/>
</dbReference>
<dbReference type="Gene3D" id="1.10.510.10">
    <property type="entry name" value="Transferase(Phosphotransferase) domain 1"/>
    <property type="match status" value="1"/>
</dbReference>
<dbReference type="OrthoDB" id="3436548at2759"/>